<dbReference type="Pfam" id="PF19655">
    <property type="entry name" value="DUF6158"/>
    <property type="match status" value="1"/>
</dbReference>
<organism evidence="2 3">
    <name type="scientific">Saccharopolyspora ipomoeae</name>
    <dbReference type="NCBI Taxonomy" id="3042027"/>
    <lineage>
        <taxon>Bacteria</taxon>
        <taxon>Bacillati</taxon>
        <taxon>Actinomycetota</taxon>
        <taxon>Actinomycetes</taxon>
        <taxon>Pseudonocardiales</taxon>
        <taxon>Pseudonocardiaceae</taxon>
        <taxon>Saccharopolyspora</taxon>
    </lineage>
</organism>
<gene>
    <name evidence="2" type="ORF">QFW96_15280</name>
</gene>
<name>A0ABT6PPQ7_9PSEU</name>
<proteinExistence type="predicted"/>
<evidence type="ECO:0000256" key="1">
    <source>
        <dbReference type="SAM" id="MobiDB-lite"/>
    </source>
</evidence>
<reference evidence="2 3" key="1">
    <citation type="submission" date="2023-04" db="EMBL/GenBank/DDBJ databases">
        <title>Draft genome sequence of Saccharopolyspora sp. TS4A08 isolated from sweet potato rhizospheric soil.</title>
        <authorList>
            <person name="Suksaard P."/>
            <person name="Duangmal K."/>
        </authorList>
    </citation>
    <scope>NUCLEOTIDE SEQUENCE [LARGE SCALE GENOMIC DNA]</scope>
    <source>
        <strain evidence="2 3">TS4A08</strain>
    </source>
</reference>
<sequence>MREDDMNTTGIPGHELTEDLLLRELGHLHRTRNETFLHGSPDALREHTARTFELEQEYLRRHPEREVDPRRTRDGARGEPQHA</sequence>
<protein>
    <submittedName>
        <fullName evidence="2">DUF6158 family protein</fullName>
    </submittedName>
</protein>
<dbReference type="InterPro" id="IPR046156">
    <property type="entry name" value="DUF6158"/>
</dbReference>
<dbReference type="EMBL" id="JASAOF010000008">
    <property type="protein sequence ID" value="MDI2029991.1"/>
    <property type="molecule type" value="Genomic_DNA"/>
</dbReference>
<dbReference type="RefSeq" id="WP_281456307.1">
    <property type="nucleotide sequence ID" value="NZ_JASAOF010000008.1"/>
</dbReference>
<accession>A0ABT6PPQ7</accession>
<dbReference type="Proteomes" id="UP001237595">
    <property type="component" value="Unassembled WGS sequence"/>
</dbReference>
<keyword evidence="3" id="KW-1185">Reference proteome</keyword>
<evidence type="ECO:0000313" key="3">
    <source>
        <dbReference type="Proteomes" id="UP001237595"/>
    </source>
</evidence>
<feature type="region of interest" description="Disordered" evidence="1">
    <location>
        <begin position="56"/>
        <end position="83"/>
    </location>
</feature>
<comment type="caution">
    <text evidence="2">The sequence shown here is derived from an EMBL/GenBank/DDBJ whole genome shotgun (WGS) entry which is preliminary data.</text>
</comment>
<evidence type="ECO:0000313" key="2">
    <source>
        <dbReference type="EMBL" id="MDI2029991.1"/>
    </source>
</evidence>